<evidence type="ECO:0000259" key="5">
    <source>
        <dbReference type="Pfam" id="PF00732"/>
    </source>
</evidence>
<evidence type="ECO:0000256" key="3">
    <source>
        <dbReference type="ARBA" id="ARBA00022827"/>
    </source>
</evidence>
<dbReference type="Pfam" id="PF01494">
    <property type="entry name" value="FAD_binding_3"/>
    <property type="match status" value="1"/>
</dbReference>
<dbReference type="Pfam" id="PF00732">
    <property type="entry name" value="GMC_oxred_N"/>
    <property type="match status" value="1"/>
</dbReference>
<dbReference type="InterPro" id="IPR002938">
    <property type="entry name" value="FAD-bd"/>
</dbReference>
<evidence type="ECO:0000313" key="9">
    <source>
        <dbReference type="Proteomes" id="UP001500227"/>
    </source>
</evidence>
<evidence type="ECO:0000313" key="8">
    <source>
        <dbReference type="EMBL" id="GAA5088281.1"/>
    </source>
</evidence>
<accession>A0ABP9M2Y3</accession>
<reference evidence="9" key="1">
    <citation type="journal article" date="2019" name="Int. J. Syst. Evol. Microbiol.">
        <title>The Global Catalogue of Microorganisms (GCM) 10K type strain sequencing project: providing services to taxonomists for standard genome sequencing and annotation.</title>
        <authorList>
            <consortium name="The Broad Institute Genomics Platform"/>
            <consortium name="The Broad Institute Genome Sequencing Center for Infectious Disease"/>
            <person name="Wu L."/>
            <person name="Ma J."/>
        </authorList>
    </citation>
    <scope>NUCLEOTIDE SEQUENCE [LARGE SCALE GENOMIC DNA]</scope>
    <source>
        <strain evidence="9">JCM 18423</strain>
    </source>
</reference>
<comment type="similarity">
    <text evidence="1">Belongs to the GMC oxidoreductase family.</text>
</comment>
<dbReference type="PANTHER" id="PTHR46056">
    <property type="entry name" value="LONG-CHAIN-ALCOHOL OXIDASE"/>
    <property type="match status" value="1"/>
</dbReference>
<dbReference type="Pfam" id="PF05199">
    <property type="entry name" value="GMC_oxred_C"/>
    <property type="match status" value="1"/>
</dbReference>
<comment type="caution">
    <text evidence="8">The sequence shown here is derived from an EMBL/GenBank/DDBJ whole genome shotgun (WGS) entry which is preliminary data.</text>
</comment>
<dbReference type="InterPro" id="IPR007867">
    <property type="entry name" value="GMC_OxRtase_C"/>
</dbReference>
<feature type="domain" description="Glucose-methanol-choline oxidoreductase N-terminal" evidence="5">
    <location>
        <begin position="88"/>
        <end position="306"/>
    </location>
</feature>
<feature type="domain" description="FAD-binding" evidence="6">
    <location>
        <begin position="14"/>
        <end position="48"/>
    </location>
</feature>
<dbReference type="SUPFAM" id="SSF54373">
    <property type="entry name" value="FAD-linked reductases, C-terminal domain"/>
    <property type="match status" value="1"/>
</dbReference>
<keyword evidence="3" id="KW-0274">FAD</keyword>
<evidence type="ECO:0000256" key="4">
    <source>
        <dbReference type="ARBA" id="ARBA00023002"/>
    </source>
</evidence>
<dbReference type="Gene3D" id="3.50.50.60">
    <property type="entry name" value="FAD/NAD(P)-binding domain"/>
    <property type="match status" value="2"/>
</dbReference>
<gene>
    <name evidence="8" type="ORF">GCM10023337_09700</name>
</gene>
<dbReference type="Proteomes" id="UP001500227">
    <property type="component" value="Unassembled WGS sequence"/>
</dbReference>
<proteinExistence type="inferred from homology"/>
<dbReference type="RefSeq" id="WP_345370041.1">
    <property type="nucleotide sequence ID" value="NZ_BAABKD010000008.1"/>
</dbReference>
<protein>
    <submittedName>
        <fullName evidence="8">GMC family oxidoreductase</fullName>
    </submittedName>
</protein>
<dbReference type="InterPro" id="IPR036188">
    <property type="entry name" value="FAD/NAD-bd_sf"/>
</dbReference>
<evidence type="ECO:0000256" key="1">
    <source>
        <dbReference type="ARBA" id="ARBA00010790"/>
    </source>
</evidence>
<keyword evidence="4" id="KW-0560">Oxidoreductase</keyword>
<evidence type="ECO:0000259" key="6">
    <source>
        <dbReference type="Pfam" id="PF01494"/>
    </source>
</evidence>
<dbReference type="InterPro" id="IPR000172">
    <property type="entry name" value="GMC_OxRdtase_N"/>
</dbReference>
<organism evidence="8 9">
    <name type="scientific">Paenalcaligenes hermetiae</name>
    <dbReference type="NCBI Taxonomy" id="1157987"/>
    <lineage>
        <taxon>Bacteria</taxon>
        <taxon>Pseudomonadati</taxon>
        <taxon>Pseudomonadota</taxon>
        <taxon>Betaproteobacteria</taxon>
        <taxon>Burkholderiales</taxon>
        <taxon>Alcaligenaceae</taxon>
        <taxon>Paenalcaligenes</taxon>
    </lineage>
</organism>
<dbReference type="PANTHER" id="PTHR46056:SF12">
    <property type="entry name" value="LONG-CHAIN-ALCOHOL OXIDASE"/>
    <property type="match status" value="1"/>
</dbReference>
<evidence type="ECO:0000259" key="7">
    <source>
        <dbReference type="Pfam" id="PF05199"/>
    </source>
</evidence>
<dbReference type="EMBL" id="BAABKD010000008">
    <property type="protein sequence ID" value="GAA5088281.1"/>
    <property type="molecule type" value="Genomic_DNA"/>
</dbReference>
<keyword evidence="9" id="KW-1185">Reference proteome</keyword>
<sequence length="524" mass="58193">MNKTKFDNNDSDVVVIIGSGAGGGTLANELCQRGIKVVLLEAGERQSPETFIQDEWASFEQLAWLDKRTTSGSWRIAKDFPDLPAWICKTVGGTTTHWAGASLRFQAHEFKALSHYGKIKNANLLDWPITLTELEPYYELAEHKMGVTRTNSIPGLPGNNNFKVFYNGATRIGYKQVSTGHMAINSRPRDGRASCTQQGFCFQGCKMGAKWSTLYTEIPKAEATGNLDLRTNCHAARIEHDEMGKVNAVIYYDANGKEQRQKARIICVAGNSIETPRLLLLSESSKYQNGLANSSDQVGRNYMRHVTGSVYAVFDEDVYMNRGTIMAGIVQDEAINNPQRGFVGGYELETISLGLPFYAAFLNPGAWGADFAFFMDNYKKTAGLWIVGEDMPQPTNRITLNHTKKDQFGLPVPNVHYDDHPNDIRMREHAFNQSVALYESIGAKRTFKTPPYPSTHNLGTCRMSLKAEDGVCNSYGQTHDIANLFISDGSQFTTSAAENPTLTIVALAIRQAEYISQQMKLQSI</sequence>
<name>A0ABP9M2Y3_9BURK</name>
<dbReference type="SUPFAM" id="SSF51905">
    <property type="entry name" value="FAD/NAD(P)-binding domain"/>
    <property type="match status" value="1"/>
</dbReference>
<keyword evidence="2" id="KW-0285">Flavoprotein</keyword>
<feature type="domain" description="Glucose-methanol-choline oxidoreductase C-terminal" evidence="7">
    <location>
        <begin position="392"/>
        <end position="508"/>
    </location>
</feature>
<evidence type="ECO:0000256" key="2">
    <source>
        <dbReference type="ARBA" id="ARBA00022630"/>
    </source>
</evidence>